<feature type="region of interest" description="Disordered" evidence="7">
    <location>
        <begin position="339"/>
        <end position="385"/>
    </location>
</feature>
<feature type="compositionally biased region" description="Polar residues" evidence="7">
    <location>
        <begin position="376"/>
        <end position="385"/>
    </location>
</feature>
<dbReference type="EMBL" id="BMXS01000012">
    <property type="protein sequence ID" value="GGX96261.1"/>
    <property type="molecule type" value="Genomic_DNA"/>
</dbReference>
<dbReference type="Gene3D" id="3.40.50.300">
    <property type="entry name" value="P-loop containing nucleotide triphosphate hydrolases"/>
    <property type="match status" value="1"/>
</dbReference>
<evidence type="ECO:0000256" key="6">
    <source>
        <dbReference type="ARBA" id="ARBA00039970"/>
    </source>
</evidence>
<keyword evidence="4" id="KW-0547">Nucleotide-binding</keyword>
<keyword evidence="3" id="KW-0963">Cytoplasm</keyword>
<dbReference type="PANTHER" id="PTHR30473:SF1">
    <property type="entry name" value="PHOH-LIKE PROTEIN"/>
    <property type="match status" value="1"/>
</dbReference>
<comment type="similarity">
    <text evidence="2">Belongs to the PhoH family.</text>
</comment>
<organism evidence="9 10">
    <name type="scientific">Litchfieldella qijiaojingensis</name>
    <dbReference type="NCBI Taxonomy" id="980347"/>
    <lineage>
        <taxon>Bacteria</taxon>
        <taxon>Pseudomonadati</taxon>
        <taxon>Pseudomonadota</taxon>
        <taxon>Gammaproteobacteria</taxon>
        <taxon>Oceanospirillales</taxon>
        <taxon>Halomonadaceae</taxon>
        <taxon>Litchfieldella</taxon>
    </lineage>
</organism>
<comment type="caution">
    <text evidence="9">The sequence shown here is derived from an EMBL/GenBank/DDBJ whole genome shotgun (WGS) entry which is preliminary data.</text>
</comment>
<proteinExistence type="inferred from homology"/>
<name>A0ABQ2YX00_9GAMM</name>
<evidence type="ECO:0000256" key="3">
    <source>
        <dbReference type="ARBA" id="ARBA00022490"/>
    </source>
</evidence>
<comment type="subcellular location">
    <subcellularLocation>
        <location evidence="1">Cytoplasm</location>
    </subcellularLocation>
</comment>
<feature type="compositionally biased region" description="Basic and acidic residues" evidence="7">
    <location>
        <begin position="363"/>
        <end position="375"/>
    </location>
</feature>
<dbReference type="Proteomes" id="UP000653056">
    <property type="component" value="Unassembled WGS sequence"/>
</dbReference>
<evidence type="ECO:0000313" key="10">
    <source>
        <dbReference type="Proteomes" id="UP000653056"/>
    </source>
</evidence>
<sequence>MDPLLLSQNSSQANRIITLTLEPNDPMRLASLCGQRDEHLKLVESRLGVTLRNRGNTFQVAGPSTRVKAAANVIEHLYREAEASELSPDTVHLFLQESGLEALEEEEGSDDEGEVLLRTPKALIKPRGFNQQSYVQSIRAHDINFGIGPAGTGKTYLAVAAAVEALNQQEVRRILLVRPAVEAGEKLGFLPGDLAQKIDPYLRPLYDALYEMIGFEQVGKLIERQIIEIAPLAYMRGRTLNNSFIILDESQNTTREQMKMFLTRIGFGSTAIITGDITQVDLPRGQNSGLIQVLEVLKDTPGIGVTHFAAKDVVRHPLVQRIIEAYDHFEAQEEAVERARKQEREQLRREQLARQQANGTDQGQEHNQGKDKDQDTSTSGQESSS</sequence>
<accession>A0ABQ2YX00</accession>
<dbReference type="InterPro" id="IPR051451">
    <property type="entry name" value="PhoH2-like"/>
</dbReference>
<dbReference type="Pfam" id="PF02562">
    <property type="entry name" value="PhoH"/>
    <property type="match status" value="1"/>
</dbReference>
<evidence type="ECO:0000256" key="2">
    <source>
        <dbReference type="ARBA" id="ARBA00010393"/>
    </source>
</evidence>
<dbReference type="SUPFAM" id="SSF52540">
    <property type="entry name" value="P-loop containing nucleoside triphosphate hydrolases"/>
    <property type="match status" value="1"/>
</dbReference>
<evidence type="ECO:0000256" key="1">
    <source>
        <dbReference type="ARBA" id="ARBA00004496"/>
    </source>
</evidence>
<protein>
    <recommendedName>
        <fullName evidence="6">PhoH-like protein</fullName>
    </recommendedName>
</protein>
<evidence type="ECO:0000256" key="7">
    <source>
        <dbReference type="SAM" id="MobiDB-lite"/>
    </source>
</evidence>
<dbReference type="InterPro" id="IPR027417">
    <property type="entry name" value="P-loop_NTPase"/>
</dbReference>
<dbReference type="GO" id="GO:0005524">
    <property type="term" value="F:ATP binding"/>
    <property type="evidence" value="ECO:0007669"/>
    <property type="project" value="UniProtKB-KW"/>
</dbReference>
<evidence type="ECO:0000256" key="4">
    <source>
        <dbReference type="ARBA" id="ARBA00022741"/>
    </source>
</evidence>
<dbReference type="PANTHER" id="PTHR30473">
    <property type="entry name" value="PROTEIN PHOH"/>
    <property type="match status" value="1"/>
</dbReference>
<evidence type="ECO:0000259" key="8">
    <source>
        <dbReference type="Pfam" id="PF02562"/>
    </source>
</evidence>
<evidence type="ECO:0000313" key="9">
    <source>
        <dbReference type="EMBL" id="GGX96261.1"/>
    </source>
</evidence>
<keyword evidence="10" id="KW-1185">Reference proteome</keyword>
<feature type="domain" description="PhoH-like protein" evidence="8">
    <location>
        <begin position="124"/>
        <end position="327"/>
    </location>
</feature>
<reference evidence="10" key="1">
    <citation type="journal article" date="2019" name="Int. J. Syst. Evol. Microbiol.">
        <title>The Global Catalogue of Microorganisms (GCM) 10K type strain sequencing project: providing services to taxonomists for standard genome sequencing and annotation.</title>
        <authorList>
            <consortium name="The Broad Institute Genomics Platform"/>
            <consortium name="The Broad Institute Genome Sequencing Center for Infectious Disease"/>
            <person name="Wu L."/>
            <person name="Ma J."/>
        </authorList>
    </citation>
    <scope>NUCLEOTIDE SEQUENCE [LARGE SCALE GENOMIC DNA]</scope>
    <source>
        <strain evidence="10">KCTC 22228</strain>
    </source>
</reference>
<dbReference type="InterPro" id="IPR003714">
    <property type="entry name" value="PhoH"/>
</dbReference>
<feature type="compositionally biased region" description="Basic and acidic residues" evidence="7">
    <location>
        <begin position="339"/>
        <end position="352"/>
    </location>
</feature>
<keyword evidence="5 9" id="KW-0067">ATP-binding</keyword>
<gene>
    <name evidence="9" type="ORF">GCM10007160_24720</name>
</gene>
<evidence type="ECO:0000256" key="5">
    <source>
        <dbReference type="ARBA" id="ARBA00022840"/>
    </source>
</evidence>